<dbReference type="EC" id="2.7.7.13" evidence="3"/>
<dbReference type="Gene3D" id="2.160.10.10">
    <property type="entry name" value="Hexapeptide repeat proteins"/>
    <property type="match status" value="1"/>
</dbReference>
<comment type="caution">
    <text evidence="8">The sequence shown here is derived from an EMBL/GenBank/DDBJ whole genome shotgun (WGS) entry which is preliminary data.</text>
</comment>
<evidence type="ECO:0000256" key="3">
    <source>
        <dbReference type="ARBA" id="ARBA00012387"/>
    </source>
</evidence>
<dbReference type="SUPFAM" id="SSF53448">
    <property type="entry name" value="Nucleotide-diphospho-sugar transferases"/>
    <property type="match status" value="1"/>
</dbReference>
<dbReference type="InterPro" id="IPR018357">
    <property type="entry name" value="Hexapep_transf_CS"/>
</dbReference>
<sequence length="429" mass="46879">MSSHARSFSISRKASKNGPSTAIVLVGGPSRGTRFRPLSLDAPKPLFPIAGKPIIWHHLEALSKVKSVKEVLLIGFYEEHVFRNFIREAEAAFGGFNVKYLREYQSLGTAGGLYLFRDAILKSQPNNIIVMHADICCSFPLQEMLAMHEEKQAVATILGTRVAADVATNFGCIVQDSATSEVLHYVEKPESQISNMISCGVYIFDESVFSAIKDVMQVREEEKSANLDPLHESDDRLRLEQDILTPLSQTKKMFVFETKDFWRQIKTAGSAVPANALYLTKAEQANPGGQKPSQQCELQLPVYIHPTATVDTSAKLGPGVSIGANVKIGAGVRIKDAIVLDNVDVKAHACILHSIIGTDSRVGAWARVEGTPTASGQHNTTVLKNGVKVQSITVVANNVVVGDEIRLQNCIVLPQKELKGRNYTSEVIM</sequence>
<comment type="catalytic activity">
    <reaction evidence="5">
        <text>alpha-D-mannose 1-phosphate + GTP + H(+) = GDP-alpha-D-mannose + diphosphate</text>
        <dbReference type="Rhea" id="RHEA:15229"/>
        <dbReference type="ChEBI" id="CHEBI:15378"/>
        <dbReference type="ChEBI" id="CHEBI:33019"/>
        <dbReference type="ChEBI" id="CHEBI:37565"/>
        <dbReference type="ChEBI" id="CHEBI:57527"/>
        <dbReference type="ChEBI" id="CHEBI:58409"/>
        <dbReference type="EC" id="2.7.7.13"/>
    </reaction>
</comment>
<dbReference type="Pfam" id="PF00483">
    <property type="entry name" value="NTP_transferase"/>
    <property type="match status" value="1"/>
</dbReference>
<evidence type="ECO:0000256" key="2">
    <source>
        <dbReference type="ARBA" id="ARBA00007274"/>
    </source>
</evidence>
<dbReference type="InterPro" id="IPR029044">
    <property type="entry name" value="Nucleotide-diphossugar_trans"/>
</dbReference>
<dbReference type="STRING" id="56484.A0A1Y2F948"/>
<dbReference type="EMBL" id="MCFI01000014">
    <property type="protein sequence ID" value="ORY79866.1"/>
    <property type="molecule type" value="Genomic_DNA"/>
</dbReference>
<evidence type="ECO:0000313" key="9">
    <source>
        <dbReference type="Proteomes" id="UP000193685"/>
    </source>
</evidence>
<evidence type="ECO:0000256" key="4">
    <source>
        <dbReference type="ARBA" id="ARBA00022679"/>
    </source>
</evidence>
<dbReference type="SUPFAM" id="SSF51161">
    <property type="entry name" value="Trimeric LpxA-like enzymes"/>
    <property type="match status" value="1"/>
</dbReference>
<dbReference type="PANTHER" id="PTHR22572">
    <property type="entry name" value="SUGAR-1-PHOSPHATE GUANYL TRANSFERASE"/>
    <property type="match status" value="1"/>
</dbReference>
<dbReference type="OrthoDB" id="285674at2759"/>
<dbReference type="InterPro" id="IPR005835">
    <property type="entry name" value="NTP_transferase_dom"/>
</dbReference>
<dbReference type="RefSeq" id="XP_040724000.1">
    <property type="nucleotide sequence ID" value="XM_040871383.1"/>
</dbReference>
<dbReference type="InterPro" id="IPR050486">
    <property type="entry name" value="Mannose-1P_guanyltransferase"/>
</dbReference>
<dbReference type="AlphaFoldDB" id="A0A1Y2F948"/>
<keyword evidence="9" id="KW-1185">Reference proteome</keyword>
<comment type="pathway">
    <text evidence="1">Nucleotide-sugar biosynthesis; GDP-alpha-D-mannose biosynthesis; GDP-alpha-D-mannose from alpha-D-mannose 1-phosphate (GTP route): step 1/1.</text>
</comment>
<dbReference type="PROSITE" id="PS00101">
    <property type="entry name" value="HEXAPEP_TRANSFERASES"/>
    <property type="match status" value="1"/>
</dbReference>
<evidence type="ECO:0000256" key="5">
    <source>
        <dbReference type="ARBA" id="ARBA00047343"/>
    </source>
</evidence>
<reference evidence="8 9" key="1">
    <citation type="submission" date="2016-07" db="EMBL/GenBank/DDBJ databases">
        <title>Pervasive Adenine N6-methylation of Active Genes in Fungi.</title>
        <authorList>
            <consortium name="DOE Joint Genome Institute"/>
            <person name="Mondo S.J."/>
            <person name="Dannebaum R.O."/>
            <person name="Kuo R.C."/>
            <person name="Labutti K."/>
            <person name="Haridas S."/>
            <person name="Kuo A."/>
            <person name="Salamov A."/>
            <person name="Ahrendt S.R."/>
            <person name="Lipzen A."/>
            <person name="Sullivan W."/>
            <person name="Andreopoulos W.B."/>
            <person name="Clum A."/>
            <person name="Lindquist E."/>
            <person name="Daum C."/>
            <person name="Ramamoorthy G.K."/>
            <person name="Gryganskyi A."/>
            <person name="Culley D."/>
            <person name="Magnuson J.K."/>
            <person name="James T.Y."/>
            <person name="O'Malley M.A."/>
            <person name="Stajich J.E."/>
            <person name="Spatafora J.W."/>
            <person name="Visel A."/>
            <person name="Grigoriev I.V."/>
        </authorList>
    </citation>
    <scope>NUCLEOTIDE SEQUENCE [LARGE SCALE GENOMIC DNA]</scope>
    <source>
        <strain evidence="8 9">12-1054</strain>
    </source>
</reference>
<dbReference type="InterPro" id="IPR011004">
    <property type="entry name" value="Trimer_LpxA-like_sf"/>
</dbReference>
<dbReference type="Pfam" id="PF25087">
    <property type="entry name" value="GMPPB_C"/>
    <property type="match status" value="1"/>
</dbReference>
<feature type="domain" description="Nucleotidyl transferase" evidence="6">
    <location>
        <begin position="22"/>
        <end position="222"/>
    </location>
</feature>
<evidence type="ECO:0000256" key="1">
    <source>
        <dbReference type="ARBA" id="ARBA00004823"/>
    </source>
</evidence>
<comment type="similarity">
    <text evidence="2">Belongs to the transferase hexapeptide repeat family.</text>
</comment>
<evidence type="ECO:0000259" key="7">
    <source>
        <dbReference type="Pfam" id="PF25087"/>
    </source>
</evidence>
<accession>A0A1Y2F948</accession>
<organism evidence="8 9">
    <name type="scientific">Protomyces lactucae-debilis</name>
    <dbReference type="NCBI Taxonomy" id="2754530"/>
    <lineage>
        <taxon>Eukaryota</taxon>
        <taxon>Fungi</taxon>
        <taxon>Dikarya</taxon>
        <taxon>Ascomycota</taxon>
        <taxon>Taphrinomycotina</taxon>
        <taxon>Taphrinomycetes</taxon>
        <taxon>Taphrinales</taxon>
        <taxon>Protomycetaceae</taxon>
        <taxon>Protomyces</taxon>
    </lineage>
</organism>
<dbReference type="GO" id="GO:0004475">
    <property type="term" value="F:mannose-1-phosphate guanylyltransferase (GTP) activity"/>
    <property type="evidence" value="ECO:0007669"/>
    <property type="project" value="UniProtKB-EC"/>
</dbReference>
<feature type="domain" description="Mannose-1-phosphate guanyltransferase C-terminal" evidence="7">
    <location>
        <begin position="301"/>
        <end position="428"/>
    </location>
</feature>
<dbReference type="InterPro" id="IPR056729">
    <property type="entry name" value="GMPPB_C"/>
</dbReference>
<dbReference type="GeneID" id="63787982"/>
<gene>
    <name evidence="8" type="ORF">BCR37DRAFT_393946</name>
</gene>
<dbReference type="CDD" id="cd06428">
    <property type="entry name" value="M1P_guanylylT_A_like_N"/>
    <property type="match status" value="1"/>
</dbReference>
<dbReference type="OMA" id="MPVPNWW"/>
<proteinExistence type="inferred from homology"/>
<evidence type="ECO:0000313" key="8">
    <source>
        <dbReference type="EMBL" id="ORY79866.1"/>
    </source>
</evidence>
<dbReference type="Proteomes" id="UP000193685">
    <property type="component" value="Unassembled WGS sequence"/>
</dbReference>
<dbReference type="Gene3D" id="3.90.550.10">
    <property type="entry name" value="Spore Coat Polysaccharide Biosynthesis Protein SpsA, Chain A"/>
    <property type="match status" value="1"/>
</dbReference>
<protein>
    <recommendedName>
        <fullName evidence="3">mannose-1-phosphate guanylyltransferase</fullName>
        <ecNumber evidence="3">2.7.7.13</ecNumber>
    </recommendedName>
</protein>
<evidence type="ECO:0000259" key="6">
    <source>
        <dbReference type="Pfam" id="PF00483"/>
    </source>
</evidence>
<name>A0A1Y2F948_PROLT</name>
<keyword evidence="4 8" id="KW-0808">Transferase</keyword>